<evidence type="ECO:0000259" key="2">
    <source>
        <dbReference type="Pfam" id="PF25313"/>
    </source>
</evidence>
<feature type="non-terminal residue" evidence="3">
    <location>
        <position position="141"/>
    </location>
</feature>
<name>A0A8S4QPX2_9NEOP</name>
<dbReference type="EMBL" id="CAKXAJ010014193">
    <property type="protein sequence ID" value="CAH2216136.1"/>
    <property type="molecule type" value="Genomic_DNA"/>
</dbReference>
<proteinExistence type="predicted"/>
<dbReference type="PANTHER" id="PTHR16266:SF17">
    <property type="entry name" value="BRWD3"/>
    <property type="match status" value="1"/>
</dbReference>
<organism evidence="3 4">
    <name type="scientific">Pararge aegeria aegeria</name>
    <dbReference type="NCBI Taxonomy" id="348720"/>
    <lineage>
        <taxon>Eukaryota</taxon>
        <taxon>Metazoa</taxon>
        <taxon>Ecdysozoa</taxon>
        <taxon>Arthropoda</taxon>
        <taxon>Hexapoda</taxon>
        <taxon>Insecta</taxon>
        <taxon>Pterygota</taxon>
        <taxon>Neoptera</taxon>
        <taxon>Endopterygota</taxon>
        <taxon>Lepidoptera</taxon>
        <taxon>Glossata</taxon>
        <taxon>Ditrysia</taxon>
        <taxon>Papilionoidea</taxon>
        <taxon>Nymphalidae</taxon>
        <taxon>Satyrinae</taxon>
        <taxon>Satyrini</taxon>
        <taxon>Parargina</taxon>
        <taxon>Pararge</taxon>
    </lineage>
</organism>
<dbReference type="GO" id="GO:0006357">
    <property type="term" value="P:regulation of transcription by RNA polymerase II"/>
    <property type="evidence" value="ECO:0007669"/>
    <property type="project" value="TreeGrafter"/>
</dbReference>
<dbReference type="PANTHER" id="PTHR16266">
    <property type="entry name" value="WD REPEAT DOMAIN 9"/>
    <property type="match status" value="1"/>
</dbReference>
<feature type="domain" description="BRWD/PHIP ancillary-like" evidence="2">
    <location>
        <begin position="97"/>
        <end position="137"/>
    </location>
</feature>
<gene>
    <name evidence="3" type="primary">jg26631</name>
    <name evidence="3" type="ORF">PAEG_LOCUS4205</name>
</gene>
<feature type="non-terminal residue" evidence="3">
    <location>
        <position position="1"/>
    </location>
</feature>
<evidence type="ECO:0000313" key="4">
    <source>
        <dbReference type="Proteomes" id="UP000838756"/>
    </source>
</evidence>
<dbReference type="InterPro" id="IPR057451">
    <property type="entry name" value="BRWD/PHIP_AD"/>
</dbReference>
<dbReference type="InterPro" id="IPR052060">
    <property type="entry name" value="Bromo_WD_repeat"/>
</dbReference>
<accession>A0A8S4QPX2</accession>
<dbReference type="Pfam" id="PF25313">
    <property type="entry name" value="BRWD_AD"/>
    <property type="match status" value="1"/>
</dbReference>
<evidence type="ECO:0000313" key="3">
    <source>
        <dbReference type="EMBL" id="CAH2216136.1"/>
    </source>
</evidence>
<sequence>VTSAVCSILGPFLSLFRRYSPSTSTTKRPAPAVTTATAGTDAGPSTSGDAAFASGSATVASDSAIVASGSMNGVPEELPEAYRVGEWLTAVSPRKAPYHPQMGDHCLYFRLGHQRYFEAVAEKDVYKINARDKPWELLQLY</sequence>
<comment type="caution">
    <text evidence="3">The sequence shown here is derived from an EMBL/GenBank/DDBJ whole genome shotgun (WGS) entry which is preliminary data.</text>
</comment>
<dbReference type="OrthoDB" id="10265743at2759"/>
<keyword evidence="4" id="KW-1185">Reference proteome</keyword>
<dbReference type="Proteomes" id="UP000838756">
    <property type="component" value="Unassembled WGS sequence"/>
</dbReference>
<feature type="compositionally biased region" description="Low complexity" evidence="1">
    <location>
        <begin position="25"/>
        <end position="48"/>
    </location>
</feature>
<dbReference type="AlphaFoldDB" id="A0A8S4QPX2"/>
<evidence type="ECO:0000256" key="1">
    <source>
        <dbReference type="SAM" id="MobiDB-lite"/>
    </source>
</evidence>
<dbReference type="GO" id="GO:0005634">
    <property type="term" value="C:nucleus"/>
    <property type="evidence" value="ECO:0007669"/>
    <property type="project" value="TreeGrafter"/>
</dbReference>
<dbReference type="GO" id="GO:0008360">
    <property type="term" value="P:regulation of cell shape"/>
    <property type="evidence" value="ECO:0007669"/>
    <property type="project" value="TreeGrafter"/>
</dbReference>
<reference evidence="3" key="1">
    <citation type="submission" date="2022-03" db="EMBL/GenBank/DDBJ databases">
        <authorList>
            <person name="Lindestad O."/>
        </authorList>
    </citation>
    <scope>NUCLEOTIDE SEQUENCE</scope>
</reference>
<feature type="region of interest" description="Disordered" evidence="1">
    <location>
        <begin position="21"/>
        <end position="49"/>
    </location>
</feature>
<dbReference type="GO" id="GO:0007010">
    <property type="term" value="P:cytoskeleton organization"/>
    <property type="evidence" value="ECO:0007669"/>
    <property type="project" value="TreeGrafter"/>
</dbReference>
<protein>
    <submittedName>
        <fullName evidence="3">Jg26631 protein</fullName>
    </submittedName>
</protein>